<proteinExistence type="predicted"/>
<feature type="transmembrane region" description="Helical" evidence="1">
    <location>
        <begin position="7"/>
        <end position="29"/>
    </location>
</feature>
<protein>
    <submittedName>
        <fullName evidence="2">Uncharacterized protein</fullName>
    </submittedName>
</protein>
<comment type="caution">
    <text evidence="2">The sequence shown here is derived from an EMBL/GenBank/DDBJ whole genome shotgun (WGS) entry which is preliminary data.</text>
</comment>
<evidence type="ECO:0000256" key="1">
    <source>
        <dbReference type="SAM" id="Phobius"/>
    </source>
</evidence>
<keyword evidence="1" id="KW-0812">Transmembrane</keyword>
<keyword evidence="3" id="KW-1185">Reference proteome</keyword>
<name>A0A069QMD1_HOYLO</name>
<dbReference type="AlphaFoldDB" id="A0A069QMD1"/>
<accession>A0A069QMD1</accession>
<evidence type="ECO:0000313" key="2">
    <source>
        <dbReference type="EMBL" id="KDR53852.1"/>
    </source>
</evidence>
<dbReference type="EMBL" id="JNGW01000010">
    <property type="protein sequence ID" value="KDR53852.1"/>
    <property type="molecule type" value="Genomic_DNA"/>
</dbReference>
<reference evidence="2 3" key="1">
    <citation type="submission" date="2013-08" db="EMBL/GenBank/DDBJ databases">
        <authorList>
            <person name="Weinstock G."/>
            <person name="Sodergren E."/>
            <person name="Wylie T."/>
            <person name="Fulton L."/>
            <person name="Fulton R."/>
            <person name="Fronick C."/>
            <person name="O'Laughlin M."/>
            <person name="Godfrey J."/>
            <person name="Miner T."/>
            <person name="Herter B."/>
            <person name="Appelbaum E."/>
            <person name="Cordes M."/>
            <person name="Lek S."/>
            <person name="Wollam A."/>
            <person name="Pepin K.H."/>
            <person name="Palsikar V.B."/>
            <person name="Mitreva M."/>
            <person name="Wilson R.K."/>
        </authorList>
    </citation>
    <scope>NUCLEOTIDE SEQUENCE [LARGE SCALE GENOMIC DNA]</scope>
    <source>
        <strain evidence="2 3">ATCC 15930</strain>
    </source>
</reference>
<keyword evidence="1" id="KW-1133">Transmembrane helix</keyword>
<keyword evidence="1" id="KW-0472">Membrane</keyword>
<sequence>MARREKAMFNVFLNAGWFFVNDLLFGRFLRGEWGRDGGVF</sequence>
<dbReference type="HOGENOM" id="CLU_3294279_0_0_10"/>
<dbReference type="PATRIC" id="fig|1122985.7.peg.58"/>
<organism evidence="2 3">
    <name type="scientific">Hoylesella loescheii DSM 19665 = JCM 12249 = ATCC 15930</name>
    <dbReference type="NCBI Taxonomy" id="1122985"/>
    <lineage>
        <taxon>Bacteria</taxon>
        <taxon>Pseudomonadati</taxon>
        <taxon>Bacteroidota</taxon>
        <taxon>Bacteroidia</taxon>
        <taxon>Bacteroidales</taxon>
        <taxon>Prevotellaceae</taxon>
        <taxon>Hoylesella</taxon>
    </lineage>
</organism>
<dbReference type="Proteomes" id="UP000027442">
    <property type="component" value="Unassembled WGS sequence"/>
</dbReference>
<evidence type="ECO:0000313" key="3">
    <source>
        <dbReference type="Proteomes" id="UP000027442"/>
    </source>
</evidence>
<gene>
    <name evidence="2" type="ORF">HMPREF1991_00052</name>
</gene>